<comment type="caution">
    <text evidence="1">The sequence shown here is derived from an EMBL/GenBank/DDBJ whole genome shotgun (WGS) entry which is preliminary data.</text>
</comment>
<reference evidence="1 2" key="1">
    <citation type="journal article" date="2023" name="Science">
        <title>Complex scaffold remodeling in plant triterpene biosynthesis.</title>
        <authorList>
            <person name="De La Pena R."/>
            <person name="Hodgson H."/>
            <person name="Liu J.C."/>
            <person name="Stephenson M.J."/>
            <person name="Martin A.C."/>
            <person name="Owen C."/>
            <person name="Harkess A."/>
            <person name="Leebens-Mack J."/>
            <person name="Jimenez L.E."/>
            <person name="Osbourn A."/>
            <person name="Sattely E.S."/>
        </authorList>
    </citation>
    <scope>NUCLEOTIDE SEQUENCE [LARGE SCALE GENOMIC DNA]</scope>
    <source>
        <strain evidence="2">cv. JPN11</strain>
        <tissue evidence="1">Leaf</tissue>
    </source>
</reference>
<sequence length="522" mass="57391">MAPATNWLSFSLSPMEMLRSSSSSESQFLPYDGSSSAAASPHYFIDNFYANGWTNPKSQVFFTEEENNQAKELEAQTTMADSPILPALTQTHPVPKLEDFFADSSSLVHSQTETQDSSLTQIYDPHASAYFNDQQDLKAIAGFQAFSTNSGSEVDDSTSMSRTQIPTAEFAARSIESTGNELGFSNCPTTGGLSLGVNDNNSHHNSNSNNRNKNQGCNEKAVAVDSDSTKKIADTFGQRTSIYRGVTRHRWTGRYEAHLWDNSCRREGQARKGRQGGYDKEEKAARAYDLAALKYWGPTATTNFPISNYTKELEEMKHVTKQEFIASLRRKSSGFSRGASIYRGVTRHHQQGRWQARIGRVAGNKDLYLGTFATEEEAAEAYDIAAIKFRGVNAVTNFEMNRYDVEAIAKSALPIGGAAKRLKLSLESEQKPTVPQDQLPQCSSSGNNINFAPLQTVGAIPCGIPFDSAAAAAALYHQNLFHHFQTTNFNAADSPGSTSSMATPMTLLPQGGEYFIWPHQSY</sequence>
<accession>A0ACC1XSX3</accession>
<evidence type="ECO:0000313" key="1">
    <source>
        <dbReference type="EMBL" id="KAJ4714564.1"/>
    </source>
</evidence>
<proteinExistence type="predicted"/>
<dbReference type="EMBL" id="CM051400">
    <property type="protein sequence ID" value="KAJ4714564.1"/>
    <property type="molecule type" value="Genomic_DNA"/>
</dbReference>
<evidence type="ECO:0000313" key="2">
    <source>
        <dbReference type="Proteomes" id="UP001164539"/>
    </source>
</evidence>
<protein>
    <submittedName>
        <fullName evidence="1">AP2-like ethylene-responsive transcription factor</fullName>
    </submittedName>
</protein>
<gene>
    <name evidence="1" type="ORF">OWV82_013031</name>
</gene>
<name>A0ACC1XSX3_MELAZ</name>
<dbReference type="Proteomes" id="UP001164539">
    <property type="component" value="Chromosome 7"/>
</dbReference>
<keyword evidence="2" id="KW-1185">Reference proteome</keyword>
<organism evidence="1 2">
    <name type="scientific">Melia azedarach</name>
    <name type="common">Chinaberry tree</name>
    <dbReference type="NCBI Taxonomy" id="155640"/>
    <lineage>
        <taxon>Eukaryota</taxon>
        <taxon>Viridiplantae</taxon>
        <taxon>Streptophyta</taxon>
        <taxon>Embryophyta</taxon>
        <taxon>Tracheophyta</taxon>
        <taxon>Spermatophyta</taxon>
        <taxon>Magnoliopsida</taxon>
        <taxon>eudicotyledons</taxon>
        <taxon>Gunneridae</taxon>
        <taxon>Pentapetalae</taxon>
        <taxon>rosids</taxon>
        <taxon>malvids</taxon>
        <taxon>Sapindales</taxon>
        <taxon>Meliaceae</taxon>
        <taxon>Melia</taxon>
    </lineage>
</organism>